<dbReference type="GO" id="GO:0016787">
    <property type="term" value="F:hydrolase activity"/>
    <property type="evidence" value="ECO:0007669"/>
    <property type="project" value="UniProtKB-KW"/>
</dbReference>
<dbReference type="AlphaFoldDB" id="A0A2H0UFI6"/>
<feature type="domain" description="Metallo-beta-lactamase" evidence="2">
    <location>
        <begin position="21"/>
        <end position="248"/>
    </location>
</feature>
<evidence type="ECO:0000259" key="3">
    <source>
        <dbReference type="SMART" id="SM01027"/>
    </source>
</evidence>
<reference evidence="5" key="1">
    <citation type="submission" date="2017-09" db="EMBL/GenBank/DDBJ databases">
        <title>Depth-based differentiation of microbial function through sediment-hosted aquifers and enrichment of novel symbionts in the deep terrestrial subsurface.</title>
        <authorList>
            <person name="Probst A.J."/>
            <person name="Ladd B."/>
            <person name="Jarett J.K."/>
            <person name="Geller-Mcgrath D.E."/>
            <person name="Sieber C.M.K."/>
            <person name="Emerson J.B."/>
            <person name="Anantharaman K."/>
            <person name="Thomas B.C."/>
            <person name="Malmstrom R."/>
            <person name="Stieglmeier M."/>
            <person name="Klingl A."/>
            <person name="Woyke T."/>
            <person name="Ryan C.M."/>
            <person name="Banfield J.F."/>
        </authorList>
    </citation>
    <scope>NUCLEOTIDE SEQUENCE [LARGE SCALE GENOMIC DNA]</scope>
</reference>
<dbReference type="Gene3D" id="3.40.50.10890">
    <property type="match status" value="1"/>
</dbReference>
<evidence type="ECO:0000256" key="1">
    <source>
        <dbReference type="ARBA" id="ARBA00022801"/>
    </source>
</evidence>
<evidence type="ECO:0000313" key="4">
    <source>
        <dbReference type="EMBL" id="PIR85184.1"/>
    </source>
</evidence>
<sequence>MGYSKNKSASITFVRGARQVTGSNFLLTVQAQNGKKVNVLVDCGLTQGARFCESKNSVPFPYTASEIDAVFVTHAHADHIGLLPKLLKEGFDGPIYTTAPTKDLIPIMLEDSVTLINREAKSCNEDPPYSKEDVVNVSKKLTEVAYRQTVDIAPEFSCTVYNAGHIVGSATFLFDISGTRILFTGDLGRRDAILVPERDIPPHPIHYLVTESVYGNRVHEDGEASEIDLQNAISWVHKKNGVLLIPAFSLERTQIILSLLQKLIETKKVPPIPVYMDSPLAAKVTEVYRSHPDFLIDEVKQDIQKGGDPFSFPLLTVTQSKEESEEALRASTPKVIIAGAGMSHGGRIRTHEAEFLPDDTTLLLLVGYQTPGSLGRRLKDGAKKVKINWKDVKVRAVVRSTGGFSAHADRDDLVSFAEAVAPQKAFVVLGEMESASFLAQRISGFLGIEADIPQEGEVVDIPLIG</sequence>
<protein>
    <submittedName>
        <fullName evidence="4">MBL fold metallo-hydrolase</fullName>
    </submittedName>
</protein>
<dbReference type="InterPro" id="IPR022712">
    <property type="entry name" value="Beta_Casp"/>
</dbReference>
<dbReference type="InterPro" id="IPR050698">
    <property type="entry name" value="MBL"/>
</dbReference>
<organism evidence="4 5">
    <name type="scientific">Candidatus Kaiserbacteria bacterium CG10_big_fil_rev_8_21_14_0_10_45_20</name>
    <dbReference type="NCBI Taxonomy" id="1974607"/>
    <lineage>
        <taxon>Bacteria</taxon>
        <taxon>Candidatus Kaiseribacteriota</taxon>
    </lineage>
</organism>
<name>A0A2H0UFI6_9BACT</name>
<dbReference type="InterPro" id="IPR001279">
    <property type="entry name" value="Metallo-B-lactamas"/>
</dbReference>
<proteinExistence type="predicted"/>
<dbReference type="SMART" id="SM00849">
    <property type="entry name" value="Lactamase_B"/>
    <property type="match status" value="1"/>
</dbReference>
<dbReference type="EMBL" id="PFBH01000014">
    <property type="protein sequence ID" value="PIR85184.1"/>
    <property type="molecule type" value="Genomic_DNA"/>
</dbReference>
<comment type="caution">
    <text evidence="4">The sequence shown here is derived from an EMBL/GenBank/DDBJ whole genome shotgun (WGS) entry which is preliminary data.</text>
</comment>
<dbReference type="Pfam" id="PF10996">
    <property type="entry name" value="Beta-Casp"/>
    <property type="match status" value="1"/>
</dbReference>
<dbReference type="PANTHER" id="PTHR11203">
    <property type="entry name" value="CLEAVAGE AND POLYADENYLATION SPECIFICITY FACTOR FAMILY MEMBER"/>
    <property type="match status" value="1"/>
</dbReference>
<evidence type="ECO:0000313" key="5">
    <source>
        <dbReference type="Proteomes" id="UP000229315"/>
    </source>
</evidence>
<feature type="domain" description="Beta-Casp" evidence="3">
    <location>
        <begin position="253"/>
        <end position="378"/>
    </location>
</feature>
<dbReference type="SUPFAM" id="SSF56281">
    <property type="entry name" value="Metallo-hydrolase/oxidoreductase"/>
    <property type="match status" value="1"/>
</dbReference>
<dbReference type="Pfam" id="PF07521">
    <property type="entry name" value="RMMBL"/>
    <property type="match status" value="1"/>
</dbReference>
<dbReference type="InterPro" id="IPR036866">
    <property type="entry name" value="RibonucZ/Hydroxyglut_hydro"/>
</dbReference>
<keyword evidence="1 4" id="KW-0378">Hydrolase</keyword>
<dbReference type="InterPro" id="IPR011108">
    <property type="entry name" value="RMMBL"/>
</dbReference>
<dbReference type="Gene3D" id="3.60.15.10">
    <property type="entry name" value="Ribonuclease Z/Hydroxyacylglutathione hydrolase-like"/>
    <property type="match status" value="1"/>
</dbReference>
<dbReference type="CDD" id="cd16295">
    <property type="entry name" value="TTHA0252-CPSF-like_MBL-fold"/>
    <property type="match status" value="1"/>
</dbReference>
<dbReference type="GO" id="GO:0004521">
    <property type="term" value="F:RNA endonuclease activity"/>
    <property type="evidence" value="ECO:0007669"/>
    <property type="project" value="TreeGrafter"/>
</dbReference>
<dbReference type="SMART" id="SM01027">
    <property type="entry name" value="Beta-Casp"/>
    <property type="match status" value="1"/>
</dbReference>
<dbReference type="Proteomes" id="UP000229315">
    <property type="component" value="Unassembled WGS sequence"/>
</dbReference>
<dbReference type="PANTHER" id="PTHR11203:SF37">
    <property type="entry name" value="INTEGRATOR COMPLEX SUBUNIT 11"/>
    <property type="match status" value="1"/>
</dbReference>
<gene>
    <name evidence="4" type="ORF">COU15_02120</name>
</gene>
<accession>A0A2H0UFI6</accession>
<dbReference type="Pfam" id="PF00753">
    <property type="entry name" value="Lactamase_B"/>
    <property type="match status" value="1"/>
</dbReference>
<evidence type="ECO:0000259" key="2">
    <source>
        <dbReference type="SMART" id="SM00849"/>
    </source>
</evidence>